<dbReference type="InterPro" id="IPR036390">
    <property type="entry name" value="WH_DNA-bd_sf"/>
</dbReference>
<dbReference type="GO" id="GO:0006974">
    <property type="term" value="P:DNA damage response"/>
    <property type="evidence" value="ECO:0007669"/>
    <property type="project" value="EnsemblFungi"/>
</dbReference>
<evidence type="ECO:0000259" key="1">
    <source>
        <dbReference type="PROSITE" id="PS50250"/>
    </source>
</evidence>
<dbReference type="AlphaFoldDB" id="A0A1E3PE17"/>
<dbReference type="Gene3D" id="1.25.40.570">
    <property type="match status" value="1"/>
</dbReference>
<dbReference type="Proteomes" id="UP000095009">
    <property type="component" value="Unassembled WGS sequence"/>
</dbReference>
<feature type="domain" description="PCI" evidence="1">
    <location>
        <begin position="222"/>
        <end position="386"/>
    </location>
</feature>
<accession>A0A1E3PE17</accession>
<dbReference type="EMBL" id="KV454414">
    <property type="protein sequence ID" value="ODQ63464.1"/>
    <property type="molecule type" value="Genomic_DNA"/>
</dbReference>
<evidence type="ECO:0000313" key="3">
    <source>
        <dbReference type="Proteomes" id="UP000095009"/>
    </source>
</evidence>
<evidence type="ECO:0000313" key="2">
    <source>
        <dbReference type="EMBL" id="ODQ63464.1"/>
    </source>
</evidence>
<organism evidence="2 3">
    <name type="scientific">Nadsonia fulvescens var. elongata DSM 6958</name>
    <dbReference type="NCBI Taxonomy" id="857566"/>
    <lineage>
        <taxon>Eukaryota</taxon>
        <taxon>Fungi</taxon>
        <taxon>Dikarya</taxon>
        <taxon>Ascomycota</taxon>
        <taxon>Saccharomycotina</taxon>
        <taxon>Dipodascomycetes</taxon>
        <taxon>Dipodascales</taxon>
        <taxon>Dipodascales incertae sedis</taxon>
        <taxon>Nadsonia</taxon>
    </lineage>
</organism>
<protein>
    <submittedName>
        <fullName evidence="2">Signalosome subunit 2</fullName>
    </submittedName>
</protein>
<dbReference type="OrthoDB" id="194139at2759"/>
<proteinExistence type="predicted"/>
<dbReference type="SUPFAM" id="SSF46785">
    <property type="entry name" value="Winged helix' DNA-binding domain"/>
    <property type="match status" value="1"/>
</dbReference>
<dbReference type="PANTHER" id="PTHR10678">
    <property type="entry name" value="26S PROTEASOME NON-ATPASE REGULATORY SUBUNIT 11/COP9 SIGNALOSOME COMPLEX SUBUNIT 2"/>
    <property type="match status" value="1"/>
</dbReference>
<gene>
    <name evidence="2" type="ORF">NADFUDRAFT_37785</name>
</gene>
<name>A0A1E3PE17_9ASCO</name>
<dbReference type="Pfam" id="PF01399">
    <property type="entry name" value="PCI"/>
    <property type="match status" value="1"/>
</dbReference>
<sequence>MYYNAKEYKLHEPEVALTEFKRVTETENAVRKVTEFGFKALKQTIKLSLKLNHFDNINEATPLLVSHFNKINRNYLEKSVNNILDSLSANLALLNQQFSTLEYIYNSILDALREQNNERLWIKSGIKLANIYMKRGSYDKANRVTEVLHESCLDSTGNDDITTKSYYLLEIYALRIQLCSLINDDYNLRKLYQKTLDISTGVLAHPRILGVIRECGGKMYMKDRKFDLALEDFFESFKNYDEAGDNRRIQVLKYLILASMLSENDINPFDSQEIKPYTTNNEILVVKNLVDAFQSEDIDGFINILATNKTDPVFMDKFIQPFLDGLVSTLRSQTLITLIKPYKRVKLSFLARRLGTETTEEVRSLAVDLILDGRLGPEIKIDDINQ</sequence>
<dbReference type="STRING" id="857566.A0A1E3PE17"/>
<dbReference type="SMART" id="SM00753">
    <property type="entry name" value="PAM"/>
    <property type="match status" value="1"/>
</dbReference>
<keyword evidence="3" id="KW-1185">Reference proteome</keyword>
<dbReference type="GO" id="GO:0000338">
    <property type="term" value="P:protein deneddylation"/>
    <property type="evidence" value="ECO:0007669"/>
    <property type="project" value="EnsemblFungi"/>
</dbReference>
<dbReference type="InterPro" id="IPR050871">
    <property type="entry name" value="26S_Proteasome/COP9_Components"/>
</dbReference>
<dbReference type="InterPro" id="IPR000717">
    <property type="entry name" value="PCI_dom"/>
</dbReference>
<reference evidence="2 3" key="1">
    <citation type="journal article" date="2016" name="Proc. Natl. Acad. Sci. U.S.A.">
        <title>Comparative genomics of biotechnologically important yeasts.</title>
        <authorList>
            <person name="Riley R."/>
            <person name="Haridas S."/>
            <person name="Wolfe K.H."/>
            <person name="Lopes M.R."/>
            <person name="Hittinger C.T."/>
            <person name="Goeker M."/>
            <person name="Salamov A.A."/>
            <person name="Wisecaver J.H."/>
            <person name="Long T.M."/>
            <person name="Calvey C.H."/>
            <person name="Aerts A.L."/>
            <person name="Barry K.W."/>
            <person name="Choi C."/>
            <person name="Clum A."/>
            <person name="Coughlan A.Y."/>
            <person name="Deshpande S."/>
            <person name="Douglass A.P."/>
            <person name="Hanson S.J."/>
            <person name="Klenk H.-P."/>
            <person name="LaButti K.M."/>
            <person name="Lapidus A."/>
            <person name="Lindquist E.A."/>
            <person name="Lipzen A.M."/>
            <person name="Meier-Kolthoff J.P."/>
            <person name="Ohm R.A."/>
            <person name="Otillar R.P."/>
            <person name="Pangilinan J.L."/>
            <person name="Peng Y."/>
            <person name="Rokas A."/>
            <person name="Rosa C.A."/>
            <person name="Scheuner C."/>
            <person name="Sibirny A.A."/>
            <person name="Slot J.C."/>
            <person name="Stielow J.B."/>
            <person name="Sun H."/>
            <person name="Kurtzman C.P."/>
            <person name="Blackwell M."/>
            <person name="Grigoriev I.V."/>
            <person name="Jeffries T.W."/>
        </authorList>
    </citation>
    <scope>NUCLEOTIDE SEQUENCE [LARGE SCALE GENOMIC DNA]</scope>
    <source>
        <strain evidence="2 3">DSM 6958</strain>
    </source>
</reference>
<dbReference type="GO" id="GO:0008541">
    <property type="term" value="C:proteasome regulatory particle, lid subcomplex"/>
    <property type="evidence" value="ECO:0007669"/>
    <property type="project" value="UniProtKB-ARBA"/>
</dbReference>
<dbReference type="PROSITE" id="PS50250">
    <property type="entry name" value="PCI"/>
    <property type="match status" value="1"/>
</dbReference>
<feature type="non-terminal residue" evidence="2">
    <location>
        <position position="386"/>
    </location>
</feature>